<comment type="caution">
    <text evidence="3">The sequence shown here is derived from an EMBL/GenBank/DDBJ whole genome shotgun (WGS) entry which is preliminary data.</text>
</comment>
<dbReference type="Proteomes" id="UP000231742">
    <property type="component" value="Unassembled WGS sequence"/>
</dbReference>
<keyword evidence="1" id="KW-0812">Transmembrane</keyword>
<name>A0A2M9D5S7_9MICO</name>
<keyword evidence="4" id="KW-1185">Reference proteome</keyword>
<evidence type="ECO:0000256" key="2">
    <source>
        <dbReference type="SAM" id="SignalP"/>
    </source>
</evidence>
<reference evidence="3 4" key="1">
    <citation type="submission" date="2017-11" db="EMBL/GenBank/DDBJ databases">
        <title>Genomic Encyclopedia of Archaeal and Bacterial Type Strains, Phase II (KMG-II): From Individual Species to Whole Genera.</title>
        <authorList>
            <person name="Goeker M."/>
        </authorList>
    </citation>
    <scope>NUCLEOTIDE SEQUENCE [LARGE SCALE GENOMIC DNA]</scope>
    <source>
        <strain evidence="3 4">DSM 16400</strain>
    </source>
</reference>
<dbReference type="OrthoDB" id="4985746at2"/>
<evidence type="ECO:0000313" key="3">
    <source>
        <dbReference type="EMBL" id="PJJ81074.1"/>
    </source>
</evidence>
<feature type="chain" id="PRO_5014663858" evidence="2">
    <location>
        <begin position="26"/>
        <end position="544"/>
    </location>
</feature>
<dbReference type="AlphaFoldDB" id="A0A2M9D5S7"/>
<evidence type="ECO:0000313" key="4">
    <source>
        <dbReference type="Proteomes" id="UP000231742"/>
    </source>
</evidence>
<dbReference type="Pfam" id="PF19516">
    <property type="entry name" value="DUF6049"/>
    <property type="match status" value="1"/>
</dbReference>
<sequence length="544" mass="56309">MPIRVFSAAIALGLGLTLAASGASAAPAVSDVAAVTTASAETNVAVMAPMTVPAGNGGILDAETLAEYTEPLGLLTRQLDAVAGKPVAIAIDPMILASIRVLGTSAPESARSWLERLSLISNDVVPLPYAHADVTLATQSGLESTPDPISFDFALDEANFAEAEADAAVTTITGYPTTEQLLDWDYAIDGFLRPRTDTVIASDLTAFTESGFSTIVLSSTNVSRKTGAGAVTTIDGVTALISDATASAAMDNALGSTLDRDVTAADTALSEAVLDAGAAQTAGTASVLIAIDHSLEVSSARLDAALATLTASPSITMISLTELASGTPTAATIADMPQSESRIGDVTRLFNAARAERSFFSVAEDPDSLAAERRLALLDVLGTMPTEDPSDWLTQVNRFLVDSRDLRNAVTVVEASNFLLVADNGYLPVSVSNDLNQAVTVYITVDPRTGLLAVGDELVELRIEANSQAKGEIPVQSLSNGVVDVEISLTSSNGTTIGSTTVSEINVQAGWETPIVLSFAAIVVVIFAVGLVRSIVRRRKPEDD</sequence>
<proteinExistence type="predicted"/>
<keyword evidence="1" id="KW-1133">Transmembrane helix</keyword>
<protein>
    <submittedName>
        <fullName evidence="3">Uncharacterized protein</fullName>
    </submittedName>
</protein>
<dbReference type="EMBL" id="PGFH01000001">
    <property type="protein sequence ID" value="PJJ81074.1"/>
    <property type="molecule type" value="Genomic_DNA"/>
</dbReference>
<gene>
    <name evidence="3" type="ORF">CLV85_0244</name>
</gene>
<accession>A0A2M9D5S7</accession>
<dbReference type="InterPro" id="IPR046112">
    <property type="entry name" value="DUF6049"/>
</dbReference>
<keyword evidence="1" id="KW-0472">Membrane</keyword>
<organism evidence="3 4">
    <name type="scientific">Salinibacterium amurskyense</name>
    <dbReference type="NCBI Taxonomy" id="205941"/>
    <lineage>
        <taxon>Bacteria</taxon>
        <taxon>Bacillati</taxon>
        <taxon>Actinomycetota</taxon>
        <taxon>Actinomycetes</taxon>
        <taxon>Micrococcales</taxon>
        <taxon>Microbacteriaceae</taxon>
        <taxon>Salinibacterium</taxon>
    </lineage>
</organism>
<feature type="signal peptide" evidence="2">
    <location>
        <begin position="1"/>
        <end position="25"/>
    </location>
</feature>
<dbReference type="RefSeq" id="WP_100387794.1">
    <property type="nucleotide sequence ID" value="NZ_BMZU01000001.1"/>
</dbReference>
<feature type="transmembrane region" description="Helical" evidence="1">
    <location>
        <begin position="515"/>
        <end position="536"/>
    </location>
</feature>
<keyword evidence="2" id="KW-0732">Signal</keyword>
<evidence type="ECO:0000256" key="1">
    <source>
        <dbReference type="SAM" id="Phobius"/>
    </source>
</evidence>